<feature type="chain" id="PRO_5045994040" evidence="9">
    <location>
        <begin position="26"/>
        <end position="1001"/>
    </location>
</feature>
<gene>
    <name evidence="12" type="ORF">K7C98_25345</name>
</gene>
<evidence type="ECO:0000256" key="9">
    <source>
        <dbReference type="SAM" id="SignalP"/>
    </source>
</evidence>
<feature type="domain" description="Peptidase M16 C-terminal" evidence="11">
    <location>
        <begin position="767"/>
        <end position="881"/>
    </location>
</feature>
<evidence type="ECO:0000259" key="11">
    <source>
        <dbReference type="Pfam" id="PF05193"/>
    </source>
</evidence>
<comment type="similarity">
    <text evidence="2 8">Belongs to the peptidase M16 family.</text>
</comment>
<dbReference type="Pfam" id="PF05193">
    <property type="entry name" value="Peptidase_M16_C"/>
    <property type="match status" value="2"/>
</dbReference>
<dbReference type="PROSITE" id="PS00143">
    <property type="entry name" value="INSULINASE"/>
    <property type="match status" value="1"/>
</dbReference>
<evidence type="ECO:0000313" key="12">
    <source>
        <dbReference type="EMBL" id="MBZ5712582.1"/>
    </source>
</evidence>
<dbReference type="PROSITE" id="PS51257">
    <property type="entry name" value="PROKAR_LIPOPROTEIN"/>
    <property type="match status" value="1"/>
</dbReference>
<dbReference type="InterPro" id="IPR001431">
    <property type="entry name" value="Pept_M16_Zn_BS"/>
</dbReference>
<keyword evidence="4" id="KW-0479">Metal-binding</keyword>
<evidence type="ECO:0000256" key="8">
    <source>
        <dbReference type="RuleBase" id="RU004447"/>
    </source>
</evidence>
<keyword evidence="5" id="KW-0378">Hydrolase</keyword>
<reference evidence="12" key="1">
    <citation type="submission" date="2021-08" db="EMBL/GenBank/DDBJ databases">
        <authorList>
            <person name="Stevens D.C."/>
        </authorList>
    </citation>
    <scope>NUCLEOTIDE SEQUENCE</scope>
    <source>
        <strain evidence="12">DSM 53165</strain>
    </source>
</reference>
<evidence type="ECO:0000256" key="2">
    <source>
        <dbReference type="ARBA" id="ARBA00007261"/>
    </source>
</evidence>
<evidence type="ECO:0000313" key="13">
    <source>
        <dbReference type="Proteomes" id="UP001139031"/>
    </source>
</evidence>
<keyword evidence="13" id="KW-1185">Reference proteome</keyword>
<name>A0ABS7TWE0_9BACT</name>
<dbReference type="InterPro" id="IPR050626">
    <property type="entry name" value="Peptidase_M16"/>
</dbReference>
<feature type="signal peptide" evidence="9">
    <location>
        <begin position="1"/>
        <end position="25"/>
    </location>
</feature>
<evidence type="ECO:0000256" key="7">
    <source>
        <dbReference type="ARBA" id="ARBA00023049"/>
    </source>
</evidence>
<protein>
    <submittedName>
        <fullName evidence="12">Insulinase family protein</fullName>
    </submittedName>
</protein>
<dbReference type="EMBL" id="JAIRAU010000032">
    <property type="protein sequence ID" value="MBZ5712582.1"/>
    <property type="molecule type" value="Genomic_DNA"/>
</dbReference>
<comment type="cofactor">
    <cofactor evidence="1">
        <name>Zn(2+)</name>
        <dbReference type="ChEBI" id="CHEBI:29105"/>
    </cofactor>
</comment>
<dbReference type="PANTHER" id="PTHR43690">
    <property type="entry name" value="NARDILYSIN"/>
    <property type="match status" value="1"/>
</dbReference>
<dbReference type="InterPro" id="IPR007863">
    <property type="entry name" value="Peptidase_M16_C"/>
</dbReference>
<proteinExistence type="inferred from homology"/>
<evidence type="ECO:0000256" key="6">
    <source>
        <dbReference type="ARBA" id="ARBA00022833"/>
    </source>
</evidence>
<evidence type="ECO:0000256" key="4">
    <source>
        <dbReference type="ARBA" id="ARBA00022723"/>
    </source>
</evidence>
<dbReference type="InterPro" id="IPR011765">
    <property type="entry name" value="Pept_M16_N"/>
</dbReference>
<dbReference type="PANTHER" id="PTHR43690:SF17">
    <property type="entry name" value="PROTEIN YHJJ"/>
    <property type="match status" value="1"/>
</dbReference>
<feature type="domain" description="Peptidase M16 C-terminal" evidence="11">
    <location>
        <begin position="280"/>
        <end position="449"/>
    </location>
</feature>
<evidence type="ECO:0000256" key="3">
    <source>
        <dbReference type="ARBA" id="ARBA00022670"/>
    </source>
</evidence>
<comment type="caution">
    <text evidence="12">The sequence shown here is derived from an EMBL/GenBank/DDBJ whole genome shotgun (WGS) entry which is preliminary data.</text>
</comment>
<dbReference type="Gene3D" id="3.30.830.10">
    <property type="entry name" value="Metalloenzyme, LuxS/M16 peptidase-like"/>
    <property type="match status" value="4"/>
</dbReference>
<dbReference type="Proteomes" id="UP001139031">
    <property type="component" value="Unassembled WGS sequence"/>
</dbReference>
<organism evidence="12 13">
    <name type="scientific">Nannocystis pusilla</name>
    <dbReference type="NCBI Taxonomy" id="889268"/>
    <lineage>
        <taxon>Bacteria</taxon>
        <taxon>Pseudomonadati</taxon>
        <taxon>Myxococcota</taxon>
        <taxon>Polyangia</taxon>
        <taxon>Nannocystales</taxon>
        <taxon>Nannocystaceae</taxon>
        <taxon>Nannocystis</taxon>
    </lineage>
</organism>
<keyword evidence="9" id="KW-0732">Signal</keyword>
<accession>A0ABS7TWE0</accession>
<evidence type="ECO:0000256" key="1">
    <source>
        <dbReference type="ARBA" id="ARBA00001947"/>
    </source>
</evidence>
<evidence type="ECO:0000259" key="10">
    <source>
        <dbReference type="Pfam" id="PF00675"/>
    </source>
</evidence>
<dbReference type="Pfam" id="PF00675">
    <property type="entry name" value="Peptidase_M16"/>
    <property type="match status" value="1"/>
</dbReference>
<dbReference type="SUPFAM" id="SSF63411">
    <property type="entry name" value="LuxS/MPP-like metallohydrolase"/>
    <property type="match status" value="4"/>
</dbReference>
<keyword evidence="7" id="KW-0482">Metalloprotease</keyword>
<evidence type="ECO:0000256" key="5">
    <source>
        <dbReference type="ARBA" id="ARBA00022801"/>
    </source>
</evidence>
<sequence>MSTSVSRLFGAFVLSAVACKTAANAPSTPPAAASGTAPAGDRDAVLAASDLPPTHAALPDDPLAVSVHRLSNGLTVYISTDRQKPRFDAWIAVRAGSRHDPAASTGLAHYLEHMLFKGTDELGTLDHAAEAPHLARIGELYRELRATQDPEQRRKIFAELDLANQKVAVSAIPNEFDRVYAELGIADLNAFTSFDQTVYVADVPSNRIDAWAEVEGERFSDPVFRLFFTEMEAVYEEKNLSLDNPWVRTFYATTKNLFPRHPYGTQTTIGEIEHLKVPAYQDMVDYFDRWYVPNNMAVVLAGDIDAATALPRLEATLGKIEPKPLEAPYPGSLAPIGARVQTEVVAEGEQEVMLAWQTASAADADEPALTVMDWLMDNSTSGLLNIELELSQKVPSASSSRLSLREAGWFSVRAQLRDGQTHAEVEALLLAVVEKLKRGEFTPADVAAIVLNQEIADKRARESNDFRANKMTDAFINHQPWADVVARDRKIRAVTREDVIRVANKYLGANYSAVHRRAGKPEVAKIDKPSMTPVELHTERRSRFADALLERPAQQLEPEWLVEGTHYARGELAGGPLVAVSNGRNDLFSLTYRFERGHKRDRLLCYALDVVEQSGAGELTAEALKKQLFALGTSVSFSCDAQESEITVEGVDATMEQSLALVERWLREVKIDKAVLRGIADNVISTRRDAMEDPDELAGALADYAIHGKDSEFLHAPTNAQIAAAKPEALTKLAREFLDYQHKTFYFGPRSASDAAKVIGLGKGHRKLPLRSPVAYRKVPKPTLYFTHRDVAKSTIAVALPSPALNREQRPAARLLSEYLGTGMNTLLFQEMRESRGLVYYAWGVLLAGRRPSDAWALRGGLGTQSDKTSEALKVFFELLGRPLDAVRLGSTRAAIEQEYRSSRVDPRASGMLVHAWDELGEKTDPRPWVWQTIGGMTLEQLQGFAAGFAAVPPIVGLVGNRERVDLEALKEIADVVEVAPAALFSYGSFPRGQAATVAAR</sequence>
<keyword evidence="6" id="KW-0862">Zinc</keyword>
<keyword evidence="3" id="KW-0645">Protease</keyword>
<dbReference type="InterPro" id="IPR011249">
    <property type="entry name" value="Metalloenz_LuxS/M16"/>
</dbReference>
<feature type="domain" description="Peptidase M16 N-terminal" evidence="10">
    <location>
        <begin position="78"/>
        <end position="121"/>
    </location>
</feature>
<dbReference type="RefSeq" id="WP_224194335.1">
    <property type="nucleotide sequence ID" value="NZ_JAIRAU010000032.1"/>
</dbReference>